<dbReference type="AlphaFoldDB" id="A0A7Y9JEQ1"/>
<gene>
    <name evidence="5" type="ORF">BJY14_000482</name>
</gene>
<dbReference type="Proteomes" id="UP000529783">
    <property type="component" value="Unassembled WGS sequence"/>
</dbReference>
<evidence type="ECO:0000313" key="5">
    <source>
        <dbReference type="EMBL" id="NYD44499.1"/>
    </source>
</evidence>
<feature type="domain" description="Response regulatory" evidence="4">
    <location>
        <begin position="3"/>
        <end position="116"/>
    </location>
</feature>
<dbReference type="PRINTS" id="PR00038">
    <property type="entry name" value="HTHLUXR"/>
</dbReference>
<proteinExistence type="predicted"/>
<dbReference type="PANTHER" id="PTHR43214">
    <property type="entry name" value="TWO-COMPONENT RESPONSE REGULATOR"/>
    <property type="match status" value="1"/>
</dbReference>
<evidence type="ECO:0000259" key="3">
    <source>
        <dbReference type="PROSITE" id="PS50043"/>
    </source>
</evidence>
<comment type="caution">
    <text evidence="5">The sequence shown here is derived from an EMBL/GenBank/DDBJ whole genome shotgun (WGS) entry which is preliminary data.</text>
</comment>
<protein>
    <submittedName>
        <fullName evidence="5">DNA-binding NarL/FixJ family response regulator</fullName>
    </submittedName>
</protein>
<dbReference type="SMART" id="SM00421">
    <property type="entry name" value="HTH_LUXR"/>
    <property type="match status" value="1"/>
</dbReference>
<dbReference type="GO" id="GO:0000160">
    <property type="term" value="P:phosphorelay signal transduction system"/>
    <property type="evidence" value="ECO:0007669"/>
    <property type="project" value="InterPro"/>
</dbReference>
<keyword evidence="6" id="KW-1185">Reference proteome</keyword>
<sequence length="208" mass="22465">MIRLGIIDPRPVVLHGLQYVFNRTPEITIEISQANAQGIPSSALDVVLLGFCPSEGAACGRQIAELSRKTSVLILSWARGPERKNEAVRCLRAGARGVLYPDAPVNILLDAVRTAAAGRMVIPTEVSSFLEAPAATDQLSLREQQVLDCIAGGYTHSQIARHLGISRHTVDTYVKRIRGKLKLGNKAELTRAAVQLISGLDVPQTSPR</sequence>
<evidence type="ECO:0000256" key="1">
    <source>
        <dbReference type="ARBA" id="ARBA00023125"/>
    </source>
</evidence>
<dbReference type="InterPro" id="IPR000792">
    <property type="entry name" value="Tscrpt_reg_LuxR_C"/>
</dbReference>
<dbReference type="GO" id="GO:0003677">
    <property type="term" value="F:DNA binding"/>
    <property type="evidence" value="ECO:0007669"/>
    <property type="project" value="UniProtKB-KW"/>
</dbReference>
<comment type="caution">
    <text evidence="2">Lacks conserved residue(s) required for the propagation of feature annotation.</text>
</comment>
<dbReference type="PROSITE" id="PS50110">
    <property type="entry name" value="RESPONSE_REGULATORY"/>
    <property type="match status" value="1"/>
</dbReference>
<dbReference type="GO" id="GO:0006355">
    <property type="term" value="P:regulation of DNA-templated transcription"/>
    <property type="evidence" value="ECO:0007669"/>
    <property type="project" value="InterPro"/>
</dbReference>
<dbReference type="InterPro" id="IPR016032">
    <property type="entry name" value="Sig_transdc_resp-reg_C-effctor"/>
</dbReference>
<dbReference type="RefSeq" id="WP_179842071.1">
    <property type="nucleotide sequence ID" value="NZ_JACCBA010000001.1"/>
</dbReference>
<dbReference type="InterPro" id="IPR001789">
    <property type="entry name" value="Sig_transdc_resp-reg_receiver"/>
</dbReference>
<dbReference type="Gene3D" id="3.40.50.2300">
    <property type="match status" value="1"/>
</dbReference>
<dbReference type="InterPro" id="IPR039420">
    <property type="entry name" value="WalR-like"/>
</dbReference>
<evidence type="ECO:0000256" key="2">
    <source>
        <dbReference type="PROSITE-ProRule" id="PRU00169"/>
    </source>
</evidence>
<name>A0A7Y9JEQ1_9ACTN</name>
<organism evidence="5 6">
    <name type="scientific">Actinomadura luteofluorescens</name>
    <dbReference type="NCBI Taxonomy" id="46163"/>
    <lineage>
        <taxon>Bacteria</taxon>
        <taxon>Bacillati</taxon>
        <taxon>Actinomycetota</taxon>
        <taxon>Actinomycetes</taxon>
        <taxon>Streptosporangiales</taxon>
        <taxon>Thermomonosporaceae</taxon>
        <taxon>Actinomadura</taxon>
    </lineage>
</organism>
<dbReference type="EMBL" id="JACCBA010000001">
    <property type="protein sequence ID" value="NYD44499.1"/>
    <property type="molecule type" value="Genomic_DNA"/>
</dbReference>
<evidence type="ECO:0000313" key="6">
    <source>
        <dbReference type="Proteomes" id="UP000529783"/>
    </source>
</evidence>
<keyword evidence="1 5" id="KW-0238">DNA-binding</keyword>
<evidence type="ECO:0000259" key="4">
    <source>
        <dbReference type="PROSITE" id="PS50110"/>
    </source>
</evidence>
<dbReference type="Pfam" id="PF00196">
    <property type="entry name" value="GerE"/>
    <property type="match status" value="1"/>
</dbReference>
<reference evidence="5 6" key="1">
    <citation type="submission" date="2020-07" db="EMBL/GenBank/DDBJ databases">
        <title>Sequencing the genomes of 1000 actinobacteria strains.</title>
        <authorList>
            <person name="Klenk H.-P."/>
        </authorList>
    </citation>
    <scope>NUCLEOTIDE SEQUENCE [LARGE SCALE GENOMIC DNA]</scope>
    <source>
        <strain evidence="5 6">DSM 40398</strain>
    </source>
</reference>
<dbReference type="PROSITE" id="PS50043">
    <property type="entry name" value="HTH_LUXR_2"/>
    <property type="match status" value="1"/>
</dbReference>
<accession>A0A7Y9JEQ1</accession>
<dbReference type="PANTHER" id="PTHR43214:SF43">
    <property type="entry name" value="TWO-COMPONENT RESPONSE REGULATOR"/>
    <property type="match status" value="1"/>
</dbReference>
<dbReference type="CDD" id="cd06170">
    <property type="entry name" value="LuxR_C_like"/>
    <property type="match status" value="1"/>
</dbReference>
<dbReference type="SUPFAM" id="SSF46894">
    <property type="entry name" value="C-terminal effector domain of the bipartite response regulators"/>
    <property type="match status" value="1"/>
</dbReference>
<feature type="domain" description="HTH luxR-type" evidence="3">
    <location>
        <begin position="132"/>
        <end position="197"/>
    </location>
</feature>